<feature type="compositionally biased region" description="Polar residues" evidence="3">
    <location>
        <begin position="1"/>
        <end position="36"/>
    </location>
</feature>
<proteinExistence type="predicted"/>
<dbReference type="SUPFAM" id="SSF56487">
    <property type="entry name" value="SRCR-like"/>
    <property type="match status" value="1"/>
</dbReference>
<feature type="domain" description="SRCR" evidence="4">
    <location>
        <begin position="74"/>
        <end position="174"/>
    </location>
</feature>
<feature type="disulfide bond" evidence="2">
    <location>
        <begin position="143"/>
        <end position="153"/>
    </location>
</feature>
<gene>
    <name evidence="6" type="primary">LOC103583451</name>
</gene>
<dbReference type="PROSITE" id="PS00420">
    <property type="entry name" value="SRCR_1"/>
    <property type="match status" value="1"/>
</dbReference>
<keyword evidence="1 2" id="KW-1015">Disulfide bond</keyword>
<dbReference type="InterPro" id="IPR036772">
    <property type="entry name" value="SRCR-like_dom_sf"/>
</dbReference>
<evidence type="ECO:0000256" key="3">
    <source>
        <dbReference type="SAM" id="MobiDB-lite"/>
    </source>
</evidence>
<dbReference type="PANTHER" id="PTHR48071">
    <property type="entry name" value="SRCR DOMAIN-CONTAINING PROTEIN"/>
    <property type="match status" value="1"/>
</dbReference>
<sequence>RTSHTTTTLTPQAHQEWATQGPQDITSEATTKQIPQASLEPSAKIPAEGSPESSKDPGPSPTASATGESGPVRVRLADGPNRCAGRLEVWHAGRWGTVCDDSWDLRDATVACWELGCGKVRPRVGKTHYGPGTGPIWLDDMGCKGNEASLSDCPSGGWGKHNCDHEEDVGLTCTGYTDYDDYPPWTWDSTSGEDLAKGITTAAPGHTLSWGTTRRPGTPSPDTRHLPDTGEGHNWGGRRDLPKPPFAPLQSFPERPF</sequence>
<accession>A0ABM0Q3P1</accession>
<feature type="compositionally biased region" description="Basic and acidic residues" evidence="3">
    <location>
        <begin position="222"/>
        <end position="242"/>
    </location>
</feature>
<feature type="region of interest" description="Disordered" evidence="3">
    <location>
        <begin position="202"/>
        <end position="257"/>
    </location>
</feature>
<organism evidence="5 6">
    <name type="scientific">Galeopterus variegatus</name>
    <name type="common">Malayan flying lemur</name>
    <name type="synonym">Cynocephalus variegatus</name>
    <dbReference type="NCBI Taxonomy" id="482537"/>
    <lineage>
        <taxon>Eukaryota</taxon>
        <taxon>Metazoa</taxon>
        <taxon>Chordata</taxon>
        <taxon>Craniata</taxon>
        <taxon>Vertebrata</taxon>
        <taxon>Euteleostomi</taxon>
        <taxon>Mammalia</taxon>
        <taxon>Eutheria</taxon>
        <taxon>Euarchontoglires</taxon>
        <taxon>Dermoptera</taxon>
        <taxon>Cynocephalidae</taxon>
        <taxon>Galeopterus</taxon>
    </lineage>
</organism>
<feature type="disulfide bond" evidence="2">
    <location>
        <begin position="112"/>
        <end position="173"/>
    </location>
</feature>
<evidence type="ECO:0000256" key="1">
    <source>
        <dbReference type="ARBA" id="ARBA00023157"/>
    </source>
</evidence>
<feature type="disulfide bond" evidence="2">
    <location>
        <begin position="99"/>
        <end position="163"/>
    </location>
</feature>
<dbReference type="GeneID" id="103583451"/>
<keyword evidence="5" id="KW-1185">Reference proteome</keyword>
<dbReference type="InterPro" id="IPR001190">
    <property type="entry name" value="SRCR"/>
</dbReference>
<dbReference type="Proteomes" id="UP000694923">
    <property type="component" value="Unplaced"/>
</dbReference>
<feature type="non-terminal residue" evidence="6">
    <location>
        <position position="1"/>
    </location>
</feature>
<dbReference type="PANTHER" id="PTHR48071:SF24">
    <property type="entry name" value="DELETED IN MALIGNANT BRAIN TUMORS 1 PROTEIN-LIKE"/>
    <property type="match status" value="1"/>
</dbReference>
<evidence type="ECO:0000256" key="2">
    <source>
        <dbReference type="PROSITE-ProRule" id="PRU00196"/>
    </source>
</evidence>
<dbReference type="PRINTS" id="PR00258">
    <property type="entry name" value="SPERACTRCPTR"/>
</dbReference>
<evidence type="ECO:0000313" key="6">
    <source>
        <dbReference type="RefSeq" id="XP_008562982.1"/>
    </source>
</evidence>
<dbReference type="SMART" id="SM00202">
    <property type="entry name" value="SR"/>
    <property type="match status" value="1"/>
</dbReference>
<dbReference type="Gene3D" id="3.10.250.10">
    <property type="entry name" value="SRCR-like domain"/>
    <property type="match status" value="1"/>
</dbReference>
<protein>
    <submittedName>
        <fullName evidence="6">Soluble scavenger receptor cysteine-rich domain-containing protein SSC5D-like</fullName>
    </submittedName>
</protein>
<reference evidence="6" key="1">
    <citation type="submission" date="2025-08" db="UniProtKB">
        <authorList>
            <consortium name="RefSeq"/>
        </authorList>
    </citation>
    <scope>IDENTIFICATION</scope>
</reference>
<dbReference type="PROSITE" id="PS50287">
    <property type="entry name" value="SRCR_2"/>
    <property type="match status" value="1"/>
</dbReference>
<dbReference type="RefSeq" id="XP_008562982.1">
    <property type="nucleotide sequence ID" value="XM_008564760.1"/>
</dbReference>
<dbReference type="Pfam" id="PF00530">
    <property type="entry name" value="SRCR"/>
    <property type="match status" value="1"/>
</dbReference>
<evidence type="ECO:0000313" key="5">
    <source>
        <dbReference type="Proteomes" id="UP000694923"/>
    </source>
</evidence>
<name>A0ABM0Q3P1_GALVR</name>
<feature type="region of interest" description="Disordered" evidence="3">
    <location>
        <begin position="1"/>
        <end position="77"/>
    </location>
</feature>
<evidence type="ECO:0000259" key="4">
    <source>
        <dbReference type="PROSITE" id="PS50287"/>
    </source>
</evidence>